<comment type="caution">
    <text evidence="2">The sequence shown here is derived from an EMBL/GenBank/DDBJ whole genome shotgun (WGS) entry which is preliminary data.</text>
</comment>
<dbReference type="Proteomes" id="UP000828390">
    <property type="component" value="Unassembled WGS sequence"/>
</dbReference>
<evidence type="ECO:0000256" key="1">
    <source>
        <dbReference type="SAM" id="SignalP"/>
    </source>
</evidence>
<evidence type="ECO:0000313" key="2">
    <source>
        <dbReference type="EMBL" id="KAH3712814.1"/>
    </source>
</evidence>
<evidence type="ECO:0000313" key="3">
    <source>
        <dbReference type="Proteomes" id="UP000828390"/>
    </source>
</evidence>
<reference evidence="2" key="2">
    <citation type="submission" date="2020-11" db="EMBL/GenBank/DDBJ databases">
        <authorList>
            <person name="McCartney M.A."/>
            <person name="Auch B."/>
            <person name="Kono T."/>
            <person name="Mallez S."/>
            <person name="Becker A."/>
            <person name="Gohl D.M."/>
            <person name="Silverstein K.A.T."/>
            <person name="Koren S."/>
            <person name="Bechman K.B."/>
            <person name="Herman A."/>
            <person name="Abrahante J.E."/>
            <person name="Garbe J."/>
        </authorList>
    </citation>
    <scope>NUCLEOTIDE SEQUENCE</scope>
    <source>
        <strain evidence="2">Duluth1</strain>
        <tissue evidence="2">Whole animal</tissue>
    </source>
</reference>
<protein>
    <submittedName>
        <fullName evidence="2">Uncharacterized protein</fullName>
    </submittedName>
</protein>
<organism evidence="2 3">
    <name type="scientific">Dreissena polymorpha</name>
    <name type="common">Zebra mussel</name>
    <name type="synonym">Mytilus polymorpha</name>
    <dbReference type="NCBI Taxonomy" id="45954"/>
    <lineage>
        <taxon>Eukaryota</taxon>
        <taxon>Metazoa</taxon>
        <taxon>Spiralia</taxon>
        <taxon>Lophotrochozoa</taxon>
        <taxon>Mollusca</taxon>
        <taxon>Bivalvia</taxon>
        <taxon>Autobranchia</taxon>
        <taxon>Heteroconchia</taxon>
        <taxon>Euheterodonta</taxon>
        <taxon>Imparidentia</taxon>
        <taxon>Neoheterodontei</taxon>
        <taxon>Myida</taxon>
        <taxon>Dreissenoidea</taxon>
        <taxon>Dreissenidae</taxon>
        <taxon>Dreissena</taxon>
    </lineage>
</organism>
<gene>
    <name evidence="2" type="ORF">DPMN_072571</name>
</gene>
<keyword evidence="1" id="KW-0732">Signal</keyword>
<dbReference type="AlphaFoldDB" id="A0A9D3Z9I0"/>
<reference evidence="2" key="1">
    <citation type="journal article" date="2019" name="bioRxiv">
        <title>The Genome of the Zebra Mussel, Dreissena polymorpha: A Resource for Invasive Species Research.</title>
        <authorList>
            <person name="McCartney M.A."/>
            <person name="Auch B."/>
            <person name="Kono T."/>
            <person name="Mallez S."/>
            <person name="Zhang Y."/>
            <person name="Obille A."/>
            <person name="Becker A."/>
            <person name="Abrahante J.E."/>
            <person name="Garbe J."/>
            <person name="Badalamenti J.P."/>
            <person name="Herman A."/>
            <person name="Mangelson H."/>
            <person name="Liachko I."/>
            <person name="Sullivan S."/>
            <person name="Sone E.D."/>
            <person name="Koren S."/>
            <person name="Silverstein K.A.T."/>
            <person name="Beckman K.B."/>
            <person name="Gohl D.M."/>
        </authorList>
    </citation>
    <scope>NUCLEOTIDE SEQUENCE</scope>
    <source>
        <strain evidence="2">Duluth1</strain>
        <tissue evidence="2">Whole animal</tissue>
    </source>
</reference>
<dbReference type="EMBL" id="JAIWYP010000014">
    <property type="protein sequence ID" value="KAH3712814.1"/>
    <property type="molecule type" value="Genomic_DNA"/>
</dbReference>
<feature type="chain" id="PRO_5038562812" evidence="1">
    <location>
        <begin position="19"/>
        <end position="159"/>
    </location>
</feature>
<accession>A0A9D3Z9I0</accession>
<keyword evidence="3" id="KW-1185">Reference proteome</keyword>
<feature type="signal peptide" evidence="1">
    <location>
        <begin position="1"/>
        <end position="18"/>
    </location>
</feature>
<sequence length="159" mass="17833">MKLFLVDLIVCLASVSKSFEETFLLANSIDSLTWQFSCTGNITLTVFYRTKHNGAPFVNVVKVASSYQECVVTSSLKSEEIQCNCINNSRVVCNVTERSQDVERIDHWRCATFHDADPSYSNIVNVSMLGIRVSTKEKLQEVTFTNEMSVVSEVTSRDG</sequence>
<name>A0A9D3Z9I0_DREPO</name>
<proteinExistence type="predicted"/>